<dbReference type="InterPro" id="IPR025236">
    <property type="entry name" value="SR1P"/>
</dbReference>
<proteinExistence type="predicted"/>
<reference evidence="1 2" key="1">
    <citation type="journal article" date="2016" name="Front. Microbiol.">
        <title>Microevolution Analysis of Bacillus coahuilensis Unveils Differences in Phosphorus Acquisition Strategies and Their Regulation.</title>
        <authorList>
            <person name="Gomez-Lunar Z."/>
            <person name="Hernandez-Gonzalez I."/>
            <person name="Rodriguez-Torres M.D."/>
            <person name="Souza V."/>
            <person name="Olmedo-Alvarez G."/>
        </authorList>
    </citation>
    <scope>NUCLEOTIDE SEQUENCE [LARGE SCALE GENOMIC DNA]</scope>
    <source>
        <strain evidence="2">p1.1.43</strain>
    </source>
</reference>
<organism evidence="1 2">
    <name type="scientific">Bacillus coahuilensis p1.1.43</name>
    <dbReference type="NCBI Taxonomy" id="1150625"/>
    <lineage>
        <taxon>Bacteria</taxon>
        <taxon>Bacillati</taxon>
        <taxon>Bacillota</taxon>
        <taxon>Bacilli</taxon>
        <taxon>Bacillales</taxon>
        <taxon>Bacillaceae</taxon>
        <taxon>Bacillus</taxon>
    </lineage>
</organism>
<dbReference type="OrthoDB" id="2971595at2"/>
<dbReference type="EMBL" id="LDYG01000021">
    <property type="protein sequence ID" value="KUP07653.1"/>
    <property type="molecule type" value="Genomic_DNA"/>
</dbReference>
<evidence type="ECO:0000313" key="1">
    <source>
        <dbReference type="EMBL" id="KUP07653.1"/>
    </source>
</evidence>
<dbReference type="PATRIC" id="fig|1150625.3.peg.1123"/>
<evidence type="ECO:0000313" key="2">
    <source>
        <dbReference type="Proteomes" id="UP000074108"/>
    </source>
</evidence>
<accession>A0A147KAF0</accession>
<dbReference type="RefSeq" id="WP_059350664.1">
    <property type="nucleotide sequence ID" value="NZ_LDYG01000021.1"/>
</dbReference>
<keyword evidence="2" id="KW-1185">Reference proteome</keyword>
<dbReference type="AlphaFoldDB" id="A0A147KAF0"/>
<gene>
    <name evidence="1" type="ORF">Q75_05350</name>
</gene>
<protein>
    <submittedName>
        <fullName evidence="1">Phosphoesterase</fullName>
    </submittedName>
</protein>
<dbReference type="Proteomes" id="UP000074108">
    <property type="component" value="Unassembled WGS sequence"/>
</dbReference>
<dbReference type="Pfam" id="PF13790">
    <property type="entry name" value="SR1P"/>
    <property type="match status" value="1"/>
</dbReference>
<comment type="caution">
    <text evidence="1">The sequence shown here is derived from an EMBL/GenBank/DDBJ whole genome shotgun (WGS) entry which is preliminary data.</text>
</comment>
<name>A0A147KAF0_9BACI</name>
<sequence length="38" mass="4230">MGTIVCKSCLGTMEHFDEEKVTVLYSDCGCGEEEELQD</sequence>